<keyword evidence="2" id="KW-1185">Reference proteome</keyword>
<dbReference type="OrthoDB" id="9800082at2"/>
<evidence type="ECO:0008006" key="3">
    <source>
        <dbReference type="Google" id="ProtNLM"/>
    </source>
</evidence>
<dbReference type="Pfam" id="PF05962">
    <property type="entry name" value="HutD"/>
    <property type="match status" value="1"/>
</dbReference>
<organism evidence="1 2">
    <name type="scientific">Lampropedia hyalina DSM 16112</name>
    <dbReference type="NCBI Taxonomy" id="1122156"/>
    <lineage>
        <taxon>Bacteria</taxon>
        <taxon>Pseudomonadati</taxon>
        <taxon>Pseudomonadota</taxon>
        <taxon>Betaproteobacteria</taxon>
        <taxon>Burkholderiales</taxon>
        <taxon>Comamonadaceae</taxon>
        <taxon>Lampropedia</taxon>
    </lineage>
</organism>
<dbReference type="PANTHER" id="PTHR37943">
    <property type="entry name" value="PROTEIN VES"/>
    <property type="match status" value="1"/>
</dbReference>
<protein>
    <recommendedName>
        <fullName evidence="3">HutD protein</fullName>
    </recommendedName>
</protein>
<gene>
    <name evidence="1" type="ORF">SAMN02745117_00261</name>
</gene>
<dbReference type="PANTHER" id="PTHR37943:SF1">
    <property type="entry name" value="PROTEIN VES"/>
    <property type="match status" value="1"/>
</dbReference>
<proteinExistence type="predicted"/>
<dbReference type="SUPFAM" id="SSF51182">
    <property type="entry name" value="RmlC-like cupins"/>
    <property type="match status" value="1"/>
</dbReference>
<accession>A0A1M4T994</accession>
<dbReference type="AlphaFoldDB" id="A0A1M4T994"/>
<dbReference type="Proteomes" id="UP000184327">
    <property type="component" value="Unassembled WGS sequence"/>
</dbReference>
<dbReference type="Gene3D" id="2.60.120.10">
    <property type="entry name" value="Jelly Rolls"/>
    <property type="match status" value="1"/>
</dbReference>
<name>A0A1M4T994_9BURK</name>
<evidence type="ECO:0000313" key="2">
    <source>
        <dbReference type="Proteomes" id="UP000184327"/>
    </source>
</evidence>
<dbReference type="STRING" id="1122156.SAMN02745117_00261"/>
<evidence type="ECO:0000313" key="1">
    <source>
        <dbReference type="EMBL" id="SHE41059.1"/>
    </source>
</evidence>
<dbReference type="EMBL" id="FQUZ01000002">
    <property type="protein sequence ID" value="SHE41059.1"/>
    <property type="molecule type" value="Genomic_DNA"/>
</dbReference>
<sequence length="222" mass="23476">MNALSAPELARRVTLFHLADVPAQPWRNGGGVTREIWVQPGGGMRAAQRVLQTFPWEGRVSVADNVQPGPFSTFAGVERQALLLHGSGLELHGAPDAGVLRWGQPGDCQRFAGEAGLHSQLPHGPARLLNVMTRRGHAEAELAWHAGPVGTSLGLHEQAVCVLLVAAGRWRVGLKTADSAASVAAYELGADSGLRIVGVRGRIHLQGLQPDSTLAQVVLVKS</sequence>
<dbReference type="InterPro" id="IPR010282">
    <property type="entry name" value="Uncharacterised_HutD/Ves"/>
</dbReference>
<dbReference type="InterPro" id="IPR011051">
    <property type="entry name" value="RmlC_Cupin_sf"/>
</dbReference>
<reference evidence="1 2" key="1">
    <citation type="submission" date="2016-11" db="EMBL/GenBank/DDBJ databases">
        <authorList>
            <person name="Jaros S."/>
            <person name="Januszkiewicz K."/>
            <person name="Wedrychowicz H."/>
        </authorList>
    </citation>
    <scope>NUCLEOTIDE SEQUENCE [LARGE SCALE GENOMIC DNA]</scope>
    <source>
        <strain evidence="1 2">DSM 16112</strain>
    </source>
</reference>
<dbReference type="InterPro" id="IPR014710">
    <property type="entry name" value="RmlC-like_jellyroll"/>
</dbReference>
<dbReference type="RefSeq" id="WP_073353739.1">
    <property type="nucleotide sequence ID" value="NZ_FQUZ01000002.1"/>
</dbReference>